<evidence type="ECO:0008006" key="3">
    <source>
        <dbReference type="Google" id="ProtNLM"/>
    </source>
</evidence>
<organism evidence="1 2">
    <name type="scientific">Gigaspora rosea</name>
    <dbReference type="NCBI Taxonomy" id="44941"/>
    <lineage>
        <taxon>Eukaryota</taxon>
        <taxon>Fungi</taxon>
        <taxon>Fungi incertae sedis</taxon>
        <taxon>Mucoromycota</taxon>
        <taxon>Glomeromycotina</taxon>
        <taxon>Glomeromycetes</taxon>
        <taxon>Diversisporales</taxon>
        <taxon>Gigasporaceae</taxon>
        <taxon>Gigaspora</taxon>
    </lineage>
</organism>
<dbReference type="OrthoDB" id="10524482at2759"/>
<comment type="caution">
    <text evidence="1">The sequence shown here is derived from an EMBL/GenBank/DDBJ whole genome shotgun (WGS) entry which is preliminary data.</text>
</comment>
<dbReference type="Proteomes" id="UP000266673">
    <property type="component" value="Unassembled WGS sequence"/>
</dbReference>
<accession>A0A397U633</accession>
<reference evidence="1 2" key="1">
    <citation type="submission" date="2018-06" db="EMBL/GenBank/DDBJ databases">
        <title>Comparative genomics reveals the genomic features of Rhizophagus irregularis, R. cerebriforme, R. diaphanum and Gigaspora rosea, and their symbiotic lifestyle signature.</title>
        <authorList>
            <person name="Morin E."/>
            <person name="San Clemente H."/>
            <person name="Chen E.C.H."/>
            <person name="De La Providencia I."/>
            <person name="Hainaut M."/>
            <person name="Kuo A."/>
            <person name="Kohler A."/>
            <person name="Murat C."/>
            <person name="Tang N."/>
            <person name="Roy S."/>
            <person name="Loubradou J."/>
            <person name="Henrissat B."/>
            <person name="Grigoriev I.V."/>
            <person name="Corradi N."/>
            <person name="Roux C."/>
            <person name="Martin F.M."/>
        </authorList>
    </citation>
    <scope>NUCLEOTIDE SEQUENCE [LARGE SCALE GENOMIC DNA]</scope>
    <source>
        <strain evidence="1 2">DAOM 194757</strain>
    </source>
</reference>
<dbReference type="AlphaFoldDB" id="A0A397U633"/>
<name>A0A397U633_9GLOM</name>
<dbReference type="STRING" id="44941.A0A397U633"/>
<dbReference type="EMBL" id="QKWP01001942">
    <property type="protein sequence ID" value="RIB05664.1"/>
    <property type="molecule type" value="Genomic_DNA"/>
</dbReference>
<keyword evidence="2" id="KW-1185">Reference proteome</keyword>
<proteinExistence type="predicted"/>
<evidence type="ECO:0000313" key="2">
    <source>
        <dbReference type="Proteomes" id="UP000266673"/>
    </source>
</evidence>
<protein>
    <recommendedName>
        <fullName evidence="3">SWIM-type domain-containing protein</fullName>
    </recommendedName>
</protein>
<sequence>MISSSKETQKQRQYEERIREIPSTNNILTIYPEIEILVDRYLEPNVARFIVGQLKESIYYTAHLLSIEEVKSLPANNPSESENFEDEPDNIFMCAQFLLQRLDLTKINEIWNISRITDCSTNHVVFCFTDGSYCCTCLLQQKRELVCQHYFHLLNITKAARFNMRLINIRWIPLKYCTDEIMNRNYYGQRFTNSAIDSNMNKEVEHNQSFKYLQPFNDHKQNNVNDGLIKEQLFYEEVWGLVRSATRKCLLYQNRDFVNLIEDYLSNIHEREKEYQAQQAIDFENNNDDDDSDKENTSISIKLKNLLKVFTKGRPKLSAYRNDNIVNQQKAKDLTHDKPRRDYHCSYCKNKGHNIATCPEKDKDT</sequence>
<evidence type="ECO:0000313" key="1">
    <source>
        <dbReference type="EMBL" id="RIB05664.1"/>
    </source>
</evidence>
<gene>
    <name evidence="1" type="ORF">C2G38_2047425</name>
</gene>